<dbReference type="GO" id="GO:0008289">
    <property type="term" value="F:lipid binding"/>
    <property type="evidence" value="ECO:0007669"/>
    <property type="project" value="InterPro"/>
</dbReference>
<evidence type="ECO:0000313" key="3">
    <source>
        <dbReference type="EMBL" id="CAD1843289.1"/>
    </source>
</evidence>
<dbReference type="EMBL" id="LR862136">
    <property type="protein sequence ID" value="CAD1843289.1"/>
    <property type="molecule type" value="Genomic_DNA"/>
</dbReference>
<organism evidence="3">
    <name type="scientific">Ananas comosus var. bracteatus</name>
    <name type="common">red pineapple</name>
    <dbReference type="NCBI Taxonomy" id="296719"/>
    <lineage>
        <taxon>Eukaryota</taxon>
        <taxon>Viridiplantae</taxon>
        <taxon>Streptophyta</taxon>
        <taxon>Embryophyta</taxon>
        <taxon>Tracheophyta</taxon>
        <taxon>Spermatophyta</taxon>
        <taxon>Magnoliopsida</taxon>
        <taxon>Liliopsida</taxon>
        <taxon>Poales</taxon>
        <taxon>Bromeliaceae</taxon>
        <taxon>Bromelioideae</taxon>
        <taxon>Ananas</taxon>
    </lineage>
</organism>
<feature type="chain" id="PRO_5028391364" description="Bifunctional inhibitor/plant lipid transfer protein/seed storage helical domain-containing protein" evidence="1">
    <location>
        <begin position="24"/>
        <end position="113"/>
    </location>
</feature>
<keyword evidence="1" id="KW-0732">Signal</keyword>
<dbReference type="Pfam" id="PF00234">
    <property type="entry name" value="Tryp_alpha_amyl"/>
    <property type="match status" value="1"/>
</dbReference>
<sequence length="113" mass="11868">MAHLIVSFFVAFIASSLSLSARAEAPPCNEVVQMVVPCVPYLTDRAAVPFGPCCNEVVALNRTASTRQDRITICRCLEGAAPASASPELTSRAPPPSRGCAAWCCTTSPSPQT</sequence>
<proteinExistence type="predicted"/>
<dbReference type="Gene3D" id="1.10.110.10">
    <property type="entry name" value="Plant lipid-transfer and hydrophobic proteins"/>
    <property type="match status" value="1"/>
</dbReference>
<dbReference type="InterPro" id="IPR016140">
    <property type="entry name" value="Bifunc_inhib/LTP/seed_store"/>
</dbReference>
<dbReference type="InterPro" id="IPR036312">
    <property type="entry name" value="Bifun_inhib/LTP/seed_sf"/>
</dbReference>
<dbReference type="SUPFAM" id="SSF47699">
    <property type="entry name" value="Bifunctional inhibitor/lipid-transfer protein/seed storage 2S albumin"/>
    <property type="match status" value="1"/>
</dbReference>
<evidence type="ECO:0000259" key="2">
    <source>
        <dbReference type="Pfam" id="PF00234"/>
    </source>
</evidence>
<evidence type="ECO:0000256" key="1">
    <source>
        <dbReference type="SAM" id="SignalP"/>
    </source>
</evidence>
<accession>A0A6V7QJH1</accession>
<feature type="signal peptide" evidence="1">
    <location>
        <begin position="1"/>
        <end position="23"/>
    </location>
</feature>
<dbReference type="InterPro" id="IPR000528">
    <property type="entry name" value="Plant_nsLTP"/>
</dbReference>
<gene>
    <name evidence="3" type="ORF">CB5_LOCUS26500</name>
</gene>
<dbReference type="GO" id="GO:0006869">
    <property type="term" value="P:lipid transport"/>
    <property type="evidence" value="ECO:0007669"/>
    <property type="project" value="InterPro"/>
</dbReference>
<dbReference type="AlphaFoldDB" id="A0A6V7QJH1"/>
<dbReference type="PANTHER" id="PTHR33076">
    <property type="entry name" value="NON-SPECIFIC LIPID-TRANSFER PROTEIN 2-RELATED"/>
    <property type="match status" value="1"/>
</dbReference>
<dbReference type="PRINTS" id="PR00382">
    <property type="entry name" value="LIPIDTRNSFER"/>
</dbReference>
<name>A0A6V7QJH1_ANACO</name>
<feature type="domain" description="Bifunctional inhibitor/plant lipid transfer protein/seed storage helical" evidence="2">
    <location>
        <begin position="28"/>
        <end position="85"/>
    </location>
</feature>
<reference evidence="3" key="1">
    <citation type="submission" date="2020-07" db="EMBL/GenBank/DDBJ databases">
        <authorList>
            <person name="Lin J."/>
        </authorList>
    </citation>
    <scope>NUCLEOTIDE SEQUENCE</scope>
</reference>
<protein>
    <recommendedName>
        <fullName evidence="2">Bifunctional inhibitor/plant lipid transfer protein/seed storage helical domain-containing protein</fullName>
    </recommendedName>
</protein>